<feature type="compositionally biased region" description="Polar residues" evidence="1">
    <location>
        <begin position="84"/>
        <end position="94"/>
    </location>
</feature>
<name>A0AAW4YCN3_STAAU</name>
<evidence type="ECO:0000313" key="3">
    <source>
        <dbReference type="Proteomes" id="UP001200271"/>
    </source>
</evidence>
<protein>
    <submittedName>
        <fullName evidence="2">Uncharacterized protein</fullName>
    </submittedName>
</protein>
<organism evidence="2 3">
    <name type="scientific">Staphylococcus aureus</name>
    <dbReference type="NCBI Taxonomy" id="1280"/>
    <lineage>
        <taxon>Bacteria</taxon>
        <taxon>Bacillati</taxon>
        <taxon>Bacillota</taxon>
        <taxon>Bacilli</taxon>
        <taxon>Bacillales</taxon>
        <taxon>Staphylococcaceae</taxon>
        <taxon>Staphylococcus</taxon>
    </lineage>
</organism>
<reference evidence="2" key="1">
    <citation type="journal article" date="2021" name="Front Med (Lausanne)">
        <title>The Prevalence and Determinants of Fusidic Acid Resistance Among Methicillin-Resistant Staphylococcus aureus Clinical Isolates in China.</title>
        <authorList>
            <person name="Zhao H."/>
            <person name="Wang X."/>
            <person name="Wang B."/>
            <person name="Xu Y."/>
            <person name="Rao L."/>
            <person name="Wan B."/>
            <person name="Guo Y."/>
            <person name="Wu X."/>
            <person name="Yu J."/>
            <person name="Chen L."/>
            <person name="Li M."/>
            <person name="Yu F."/>
        </authorList>
    </citation>
    <scope>NUCLEOTIDE SEQUENCE</scope>
    <source>
        <strain evidence="2">NC-4</strain>
    </source>
</reference>
<evidence type="ECO:0000313" key="2">
    <source>
        <dbReference type="EMBL" id="MCE3363770.1"/>
    </source>
</evidence>
<feature type="non-terminal residue" evidence="2">
    <location>
        <position position="104"/>
    </location>
</feature>
<proteinExistence type="predicted"/>
<evidence type="ECO:0000256" key="1">
    <source>
        <dbReference type="SAM" id="MobiDB-lite"/>
    </source>
</evidence>
<dbReference type="EMBL" id="JAIUEN010000308">
    <property type="protein sequence ID" value="MCE3363770.1"/>
    <property type="molecule type" value="Genomic_DNA"/>
</dbReference>
<feature type="compositionally biased region" description="Basic and acidic residues" evidence="1">
    <location>
        <begin position="35"/>
        <end position="52"/>
    </location>
</feature>
<feature type="compositionally biased region" description="Polar residues" evidence="1">
    <location>
        <begin position="53"/>
        <end position="63"/>
    </location>
</feature>
<sequence length="104" mass="11599">NIEDNTNRNASAMHVDAPKTQAHAVTESQVNNIDKTVDNEIELAPRHKKDDQTNLSVNSLKTNDMNDGHVVEDSNMNEIEKQNAEVTESVQNEAAESEQNVEEK</sequence>
<gene>
    <name evidence="2" type="ORF">LB359_16060</name>
</gene>
<feature type="compositionally biased region" description="Acidic residues" evidence="1">
    <location>
        <begin position="95"/>
        <end position="104"/>
    </location>
</feature>
<reference evidence="2" key="2">
    <citation type="submission" date="2023-08" db="EMBL/GenBank/DDBJ databases">
        <authorList>
            <person name="Zhao H."/>
            <person name="Wang X."/>
        </authorList>
    </citation>
    <scope>NUCLEOTIDE SEQUENCE</scope>
    <source>
        <strain evidence="2">NC-4</strain>
    </source>
</reference>
<feature type="non-terminal residue" evidence="2">
    <location>
        <position position="1"/>
    </location>
</feature>
<comment type="caution">
    <text evidence="2">The sequence shown here is derived from an EMBL/GenBank/DDBJ whole genome shotgun (WGS) entry which is preliminary data.</text>
</comment>
<dbReference type="Proteomes" id="UP001200271">
    <property type="component" value="Unassembled WGS sequence"/>
</dbReference>
<feature type="compositionally biased region" description="Basic and acidic residues" evidence="1">
    <location>
        <begin position="64"/>
        <end position="83"/>
    </location>
</feature>
<feature type="region of interest" description="Disordered" evidence="1">
    <location>
        <begin position="1"/>
        <end position="104"/>
    </location>
</feature>
<dbReference type="AlphaFoldDB" id="A0AAW4YCN3"/>
<accession>A0AAW4YCN3</accession>